<dbReference type="Proteomes" id="UP000593561">
    <property type="component" value="Unassembled WGS sequence"/>
</dbReference>
<reference evidence="1 2" key="1">
    <citation type="journal article" date="2019" name="Genome Biol. Evol.">
        <title>Insights into the evolution of the New World diploid cottons (Gossypium, subgenus Houzingenia) based on genome sequencing.</title>
        <authorList>
            <person name="Grover C.E."/>
            <person name="Arick M.A. 2nd"/>
            <person name="Thrash A."/>
            <person name="Conover J.L."/>
            <person name="Sanders W.S."/>
            <person name="Peterson D.G."/>
            <person name="Frelichowski J.E."/>
            <person name="Scheffler J.A."/>
            <person name="Scheffler B.E."/>
            <person name="Wendel J.F."/>
        </authorList>
    </citation>
    <scope>NUCLEOTIDE SEQUENCE [LARGE SCALE GENOMIC DNA]</scope>
    <source>
        <strain evidence="1">27</strain>
        <tissue evidence="1">Leaf</tissue>
    </source>
</reference>
<keyword evidence="2" id="KW-1185">Reference proteome</keyword>
<dbReference type="AlphaFoldDB" id="A0A7J8RC22"/>
<proteinExistence type="predicted"/>
<dbReference type="EMBL" id="JABFAC010000004">
    <property type="protein sequence ID" value="MBA0611368.1"/>
    <property type="molecule type" value="Genomic_DNA"/>
</dbReference>
<evidence type="ECO:0000313" key="2">
    <source>
        <dbReference type="Proteomes" id="UP000593561"/>
    </source>
</evidence>
<evidence type="ECO:0000313" key="1">
    <source>
        <dbReference type="EMBL" id="MBA0611368.1"/>
    </source>
</evidence>
<sequence length="159" mass="18416">MSKLWDFTRINVIQNNLQKLKEIWYQRDDEIKQLFHYNYGDLPYLLDVKVDLVPIVEEYITLLCCLRIQADKACSSAANVLTFLKKLMSITGIREIIDPERRMAEKESLEGILGNLSINAISEEGIGENLSCIRPYIFESVLNNWTAEEIPVIFRTNSE</sequence>
<comment type="caution">
    <text evidence="1">The sequence shown here is derived from an EMBL/GenBank/DDBJ whole genome shotgun (WGS) entry which is preliminary data.</text>
</comment>
<accession>A0A7J8RC22</accession>
<organism evidence="1 2">
    <name type="scientific">Gossypium davidsonii</name>
    <name type="common">Davidson's cotton</name>
    <name type="synonym">Gossypium klotzschianum subsp. davidsonii</name>
    <dbReference type="NCBI Taxonomy" id="34287"/>
    <lineage>
        <taxon>Eukaryota</taxon>
        <taxon>Viridiplantae</taxon>
        <taxon>Streptophyta</taxon>
        <taxon>Embryophyta</taxon>
        <taxon>Tracheophyta</taxon>
        <taxon>Spermatophyta</taxon>
        <taxon>Magnoliopsida</taxon>
        <taxon>eudicotyledons</taxon>
        <taxon>Gunneridae</taxon>
        <taxon>Pentapetalae</taxon>
        <taxon>rosids</taxon>
        <taxon>malvids</taxon>
        <taxon>Malvales</taxon>
        <taxon>Malvaceae</taxon>
        <taxon>Malvoideae</taxon>
        <taxon>Gossypium</taxon>
    </lineage>
</organism>
<gene>
    <name evidence="1" type="ORF">Godav_012063</name>
</gene>
<name>A0A7J8RC22_GOSDV</name>
<protein>
    <submittedName>
        <fullName evidence="1">Uncharacterized protein</fullName>
    </submittedName>
</protein>